<comment type="subcellular location">
    <subcellularLocation>
        <location evidence="1">Cell membrane</location>
        <topology evidence="1">Multi-pass membrane protein</topology>
    </subcellularLocation>
</comment>
<accession>A0A060R6W3</accession>
<name>A0A060R6W3_9BACT</name>
<keyword evidence="10" id="KW-1185">Reference proteome</keyword>
<proteinExistence type="inferred from homology"/>
<reference evidence="9 10" key="1">
    <citation type="journal article" date="2015" name="Genome Announc.">
        <title>Complete Genome Sequence of the Novel Leech Symbiont Mucinivorans hirudinis M3T.</title>
        <authorList>
            <person name="Nelson M.C."/>
            <person name="Bomar L."/>
            <person name="Graf J."/>
        </authorList>
    </citation>
    <scope>NUCLEOTIDE SEQUENCE [LARGE SCALE GENOMIC DNA]</scope>
    <source>
        <strain evidence="10">M3</strain>
    </source>
</reference>
<evidence type="ECO:0000256" key="3">
    <source>
        <dbReference type="ARBA" id="ARBA00022475"/>
    </source>
</evidence>
<comment type="similarity">
    <text evidence="2 7">Belongs to the membrane-bound acyltransferase family.</text>
</comment>
<keyword evidence="6 7" id="KW-0472">Membrane</keyword>
<dbReference type="GO" id="GO:0042121">
    <property type="term" value="P:alginic acid biosynthetic process"/>
    <property type="evidence" value="ECO:0007669"/>
    <property type="project" value="InterPro"/>
</dbReference>
<keyword evidence="7 9" id="KW-0808">Transferase</keyword>
<dbReference type="EMBL" id="HG934468">
    <property type="protein sequence ID" value="CDN30881.1"/>
    <property type="molecule type" value="Genomic_DNA"/>
</dbReference>
<evidence type="ECO:0000256" key="4">
    <source>
        <dbReference type="ARBA" id="ARBA00022692"/>
    </source>
</evidence>
<dbReference type="HOGENOM" id="CLU_025255_0_1_10"/>
<dbReference type="InterPro" id="IPR004299">
    <property type="entry name" value="MBOAT_fam"/>
</dbReference>
<evidence type="ECO:0000256" key="2">
    <source>
        <dbReference type="ARBA" id="ARBA00010323"/>
    </source>
</evidence>
<evidence type="ECO:0000313" key="10">
    <source>
        <dbReference type="Proteomes" id="UP000027616"/>
    </source>
</evidence>
<evidence type="ECO:0000256" key="5">
    <source>
        <dbReference type="ARBA" id="ARBA00022989"/>
    </source>
</evidence>
<protein>
    <submittedName>
        <fullName evidence="9">Putative poly(Beta-D-mannuronate) O-acetylase</fullName>
        <ecNumber evidence="9">2.3.1.-</ecNumber>
    </submittedName>
</protein>
<evidence type="ECO:0000256" key="6">
    <source>
        <dbReference type="ARBA" id="ARBA00023136"/>
    </source>
</evidence>
<dbReference type="AlphaFoldDB" id="A0A060R6W3"/>
<dbReference type="InterPro" id="IPR028362">
    <property type="entry name" value="AlgI"/>
</dbReference>
<feature type="transmembrane region" description="Helical" evidence="8">
    <location>
        <begin position="317"/>
        <end position="341"/>
    </location>
</feature>
<sequence>MNWEPTYALLIFTSTAVTYVCGRLVEKYRDDKSRKKLFLIANLAINLGILFMFKYYNFINNTVFEGLDYLGIHWPIPNFDILLPVGISFYTFQAVGYSIDVYRGDIQAERHFGIYALFVSFFPQLVAGPIERAKNLLAQFYVKHTFNYPRAVLGLRQMLWGFFMKLVVADRVSMYVNAAYNNAEQHTGTTLLLATVFFTFQIYCDFAGYSNIAIGAARIMGFDLMENFRRPYFSTSMQQFWKRWHISLSTWFQDYVYIPLGGSRVKYGRHLFNLFVTFLVSGIWHGANWTFVAWGALHGTYLIVENVKTKYIGKSNTNNIVIMGFNILLCSVLAMAGWVFFRANSIGDGFKVLRKIFADHGALFIDVTTIAYGLFGIFVLVIKDFIDEFYPEKHLLFDNRHVVVRWSLYIFILAVILSCGVFDGGQFIYFQF</sequence>
<dbReference type="InterPro" id="IPR024194">
    <property type="entry name" value="Ac/AlaTfrase_AlgI/DltB"/>
</dbReference>
<dbReference type="GO" id="GO:0016746">
    <property type="term" value="F:acyltransferase activity"/>
    <property type="evidence" value="ECO:0007669"/>
    <property type="project" value="UniProtKB-KW"/>
</dbReference>
<dbReference type="InterPro" id="IPR051085">
    <property type="entry name" value="MB_O-acyltransferase"/>
</dbReference>
<feature type="transmembrane region" description="Helical" evidence="8">
    <location>
        <begin position="362"/>
        <end position="386"/>
    </location>
</feature>
<organism evidence="9 10">
    <name type="scientific">Mucinivorans hirudinis</name>
    <dbReference type="NCBI Taxonomy" id="1433126"/>
    <lineage>
        <taxon>Bacteria</taxon>
        <taxon>Pseudomonadati</taxon>
        <taxon>Bacteroidota</taxon>
        <taxon>Bacteroidia</taxon>
        <taxon>Bacteroidales</taxon>
        <taxon>Rikenellaceae</taxon>
        <taxon>Mucinivorans</taxon>
    </lineage>
</organism>
<evidence type="ECO:0000313" key="9">
    <source>
        <dbReference type="EMBL" id="CDN30881.1"/>
    </source>
</evidence>
<feature type="transmembrane region" description="Helical" evidence="8">
    <location>
        <begin position="76"/>
        <end position="100"/>
    </location>
</feature>
<keyword evidence="7 9" id="KW-0012">Acyltransferase</keyword>
<evidence type="ECO:0000256" key="1">
    <source>
        <dbReference type="ARBA" id="ARBA00004651"/>
    </source>
</evidence>
<dbReference type="KEGG" id="rbc:BN938_0777"/>
<dbReference type="PANTHER" id="PTHR13285">
    <property type="entry name" value="ACYLTRANSFERASE"/>
    <property type="match status" value="1"/>
</dbReference>
<evidence type="ECO:0000256" key="8">
    <source>
        <dbReference type="SAM" id="Phobius"/>
    </source>
</evidence>
<keyword evidence="3 7" id="KW-1003">Cell membrane</keyword>
<feature type="transmembrane region" description="Helical" evidence="8">
    <location>
        <begin position="112"/>
        <end position="130"/>
    </location>
</feature>
<keyword evidence="4 8" id="KW-0812">Transmembrane</keyword>
<dbReference type="EC" id="2.3.1.-" evidence="9"/>
<feature type="transmembrane region" description="Helical" evidence="8">
    <location>
        <begin position="406"/>
        <end position="430"/>
    </location>
</feature>
<keyword evidence="5 8" id="KW-1133">Transmembrane helix</keyword>
<dbReference type="STRING" id="1433126.BN938_0777"/>
<dbReference type="PANTHER" id="PTHR13285:SF18">
    <property type="entry name" value="PROTEIN-CYSTEINE N-PALMITOYLTRANSFERASE RASP"/>
    <property type="match status" value="1"/>
</dbReference>
<feature type="transmembrane region" description="Helical" evidence="8">
    <location>
        <begin position="37"/>
        <end position="56"/>
    </location>
</feature>
<feature type="transmembrane region" description="Helical" evidence="8">
    <location>
        <begin position="271"/>
        <end position="297"/>
    </location>
</feature>
<feature type="transmembrane region" description="Helical" evidence="8">
    <location>
        <begin position="6"/>
        <end position="25"/>
    </location>
</feature>
<gene>
    <name evidence="9" type="ORF">BN938_0777</name>
</gene>
<dbReference type="PIRSF" id="PIRSF016636">
    <property type="entry name" value="AlgI_DltB"/>
    <property type="match status" value="1"/>
</dbReference>
<dbReference type="PIRSF" id="PIRSF500217">
    <property type="entry name" value="AlgI"/>
    <property type="match status" value="1"/>
</dbReference>
<dbReference type="eggNOG" id="COG1696">
    <property type="taxonomic scope" value="Bacteria"/>
</dbReference>
<dbReference type="Pfam" id="PF03062">
    <property type="entry name" value="MBOAT"/>
    <property type="match status" value="1"/>
</dbReference>
<dbReference type="PATRIC" id="fig|1433126.3.peg.779"/>
<dbReference type="GO" id="GO:0005886">
    <property type="term" value="C:plasma membrane"/>
    <property type="evidence" value="ECO:0007669"/>
    <property type="project" value="UniProtKB-SubCell"/>
</dbReference>
<evidence type="ECO:0000256" key="7">
    <source>
        <dbReference type="PIRNR" id="PIRNR016636"/>
    </source>
</evidence>
<dbReference type="Proteomes" id="UP000027616">
    <property type="component" value="Chromosome I"/>
</dbReference>